<comment type="catalytic activity">
    <reaction evidence="5">
        <text>an aryl sulfate + H2O = a phenol + sulfate + H(+)</text>
        <dbReference type="Rhea" id="RHEA:17261"/>
        <dbReference type="ChEBI" id="CHEBI:15377"/>
        <dbReference type="ChEBI" id="CHEBI:15378"/>
        <dbReference type="ChEBI" id="CHEBI:16189"/>
        <dbReference type="ChEBI" id="CHEBI:33853"/>
        <dbReference type="ChEBI" id="CHEBI:140317"/>
        <dbReference type="EC" id="3.1.6.1"/>
    </reaction>
</comment>
<dbReference type="Pfam" id="PF00884">
    <property type="entry name" value="Sulfatase"/>
    <property type="match status" value="1"/>
</dbReference>
<dbReference type="InterPro" id="IPR024607">
    <property type="entry name" value="Sulfatase_CS"/>
</dbReference>
<gene>
    <name evidence="8" type="ORF">SBRCBS47491_005405</name>
</gene>
<comment type="similarity">
    <text evidence="1 5">Belongs to the sulfatase family.</text>
</comment>
<evidence type="ECO:0000256" key="1">
    <source>
        <dbReference type="ARBA" id="ARBA00008779"/>
    </source>
</evidence>
<dbReference type="PIRSF" id="PIRSF000972">
    <property type="entry name" value="Arylsulf_plant"/>
    <property type="match status" value="1"/>
</dbReference>
<dbReference type="EC" id="3.1.6.1" evidence="5"/>
<evidence type="ECO:0000256" key="2">
    <source>
        <dbReference type="ARBA" id="ARBA00022729"/>
    </source>
</evidence>
<evidence type="ECO:0000256" key="4">
    <source>
        <dbReference type="ARBA" id="ARBA00023180"/>
    </source>
</evidence>
<feature type="domain" description="Sulfatase N-terminal" evidence="7">
    <location>
        <begin position="24"/>
        <end position="369"/>
    </location>
</feature>
<dbReference type="InterPro" id="IPR012083">
    <property type="entry name" value="Arylsulfatase"/>
</dbReference>
<name>A0ABP0BYJ0_9PEZI</name>
<keyword evidence="4" id="KW-0325">Glycoprotein</keyword>
<evidence type="ECO:0000313" key="8">
    <source>
        <dbReference type="EMBL" id="CAK7224015.1"/>
    </source>
</evidence>
<protein>
    <recommendedName>
        <fullName evidence="5">Arylsulfatase</fullName>
        <shortName evidence="5">AS</shortName>
        <ecNumber evidence="5">3.1.6.1</ecNumber>
    </recommendedName>
    <alternativeName>
        <fullName evidence="5">Aryl-sulfate sulphohydrolase</fullName>
    </alternativeName>
</protein>
<keyword evidence="2 6" id="KW-0732">Signal</keyword>
<comment type="caution">
    <text evidence="8">The sequence shown here is derived from an EMBL/GenBank/DDBJ whole genome shotgun (WGS) entry which is preliminary data.</text>
</comment>
<feature type="chain" id="PRO_5047397686" description="Arylsulfatase" evidence="6">
    <location>
        <begin position="22"/>
        <end position="597"/>
    </location>
</feature>
<dbReference type="PROSITE" id="PS00523">
    <property type="entry name" value="SULFATASE_1"/>
    <property type="match status" value="1"/>
</dbReference>
<dbReference type="Gene3D" id="3.40.720.10">
    <property type="entry name" value="Alkaline Phosphatase, subunit A"/>
    <property type="match status" value="1"/>
</dbReference>
<dbReference type="PANTHER" id="PTHR43108:SF8">
    <property type="entry name" value="SD21168P"/>
    <property type="match status" value="1"/>
</dbReference>
<dbReference type="Proteomes" id="UP001642406">
    <property type="component" value="Unassembled WGS sequence"/>
</dbReference>
<dbReference type="InterPro" id="IPR000917">
    <property type="entry name" value="Sulfatase_N"/>
</dbReference>
<evidence type="ECO:0000256" key="3">
    <source>
        <dbReference type="ARBA" id="ARBA00022801"/>
    </source>
</evidence>
<dbReference type="InterPro" id="IPR017850">
    <property type="entry name" value="Alkaline_phosphatase_core_sf"/>
</dbReference>
<feature type="signal peptide" evidence="6">
    <location>
        <begin position="1"/>
        <end position="21"/>
    </location>
</feature>
<reference evidence="8 9" key="1">
    <citation type="submission" date="2024-01" db="EMBL/GenBank/DDBJ databases">
        <authorList>
            <person name="Allen C."/>
            <person name="Tagirdzhanova G."/>
        </authorList>
    </citation>
    <scope>NUCLEOTIDE SEQUENCE [LARGE SCALE GENOMIC DNA]</scope>
</reference>
<accession>A0ABP0BYJ0</accession>
<evidence type="ECO:0000256" key="5">
    <source>
        <dbReference type="PIRNR" id="PIRNR000972"/>
    </source>
</evidence>
<proteinExistence type="inferred from homology"/>
<evidence type="ECO:0000313" key="9">
    <source>
        <dbReference type="Proteomes" id="UP001642406"/>
    </source>
</evidence>
<organism evidence="8 9">
    <name type="scientific">Sporothrix bragantina</name>
    <dbReference type="NCBI Taxonomy" id="671064"/>
    <lineage>
        <taxon>Eukaryota</taxon>
        <taxon>Fungi</taxon>
        <taxon>Dikarya</taxon>
        <taxon>Ascomycota</taxon>
        <taxon>Pezizomycotina</taxon>
        <taxon>Sordariomycetes</taxon>
        <taxon>Sordariomycetidae</taxon>
        <taxon>Ophiostomatales</taxon>
        <taxon>Ophiostomataceae</taxon>
        <taxon>Sporothrix</taxon>
    </lineage>
</organism>
<dbReference type="PANTHER" id="PTHR43108">
    <property type="entry name" value="N-ACETYLGLUCOSAMINE-6-SULFATASE FAMILY MEMBER"/>
    <property type="match status" value="1"/>
</dbReference>
<keyword evidence="3 5" id="KW-0378">Hydrolase</keyword>
<keyword evidence="9" id="KW-1185">Reference proteome</keyword>
<sequence length="597" mass="67542">MQFSLQTTMAIGLWLASLVTAKQPNFVFILTDDQDTHMNSLDHMPFVQKHLLFEGTHFPRHYCTMALCCPSRVTLLTGMAAHNTNVTDIWPPYGGYPKFVDEGHNEAYLPIFLQEAGYNTYYSGKLFNAHSLENYNNPPAGGWTESEFLLDPHTYEYDNAHFTLNGRPPRRYKGAYSPDVTAEKAYGFLDKAIAQSDDKPFFLGIAPIASHGHMTQQPFHAEPPRYADRHAHLFKDYKIPRTDNFNPEENTGVSWVGRLPRLNDTVIEYNDEYQRCRLRSLQSVDEMVDQIVHRLEAAGLMDNTYIFYTTDNGYHISQHRMHPGKTCGFETDINVPMIVRGPGVERNVRSLAVTSHMDITPTIMSLAGASPRKEYDGSVMPVLSNKAHDFPGITVRKEHVGIEYWGLGGPEGKYGYKGSWGRLDGEKGSFINNTFKSIRLIGDGYNLYYSVWCTNEVELYDMAADPGQMHNLMHPDEVKAAKKFEVAGRKMEVVLSRLDAALSVLADCQGDSCRGPWATIHSASQLRVRSVDTFVEAMDPQFDNVYANEPHLRFNFCPMGHVDGYYDKEYGSSLSPFGSKFYSQHPIAGEAHWMELV</sequence>
<evidence type="ECO:0000256" key="6">
    <source>
        <dbReference type="SAM" id="SignalP"/>
    </source>
</evidence>
<evidence type="ECO:0000259" key="7">
    <source>
        <dbReference type="Pfam" id="PF00884"/>
    </source>
</evidence>
<dbReference type="SUPFAM" id="SSF53649">
    <property type="entry name" value="Alkaline phosphatase-like"/>
    <property type="match status" value="1"/>
</dbReference>
<dbReference type="CDD" id="cd16147">
    <property type="entry name" value="G6S"/>
    <property type="match status" value="1"/>
</dbReference>
<dbReference type="EMBL" id="CAWUHC010000046">
    <property type="protein sequence ID" value="CAK7224015.1"/>
    <property type="molecule type" value="Genomic_DNA"/>
</dbReference>